<dbReference type="Proteomes" id="UP000279962">
    <property type="component" value="Chromosome"/>
</dbReference>
<reference evidence="2 3" key="1">
    <citation type="submission" date="2018-10" db="EMBL/GenBank/DDBJ databases">
        <title>The complete genome of Acinetobacter wuhouensis strain WCHAW010062.</title>
        <authorList>
            <person name="Hu Y."/>
            <person name="Long H."/>
            <person name="Feng Y."/>
            <person name="Zong Z."/>
        </authorList>
    </citation>
    <scope>NUCLEOTIDE SEQUENCE [LARGE SCALE GENOMIC DNA]</scope>
    <source>
        <strain evidence="2 3">WCHAW010062</strain>
    </source>
</reference>
<proteinExistence type="predicted"/>
<evidence type="ECO:0000259" key="1">
    <source>
        <dbReference type="SMART" id="SM00860"/>
    </source>
</evidence>
<dbReference type="InterPro" id="IPR018958">
    <property type="entry name" value="Knr4/Smi1-like_dom"/>
</dbReference>
<dbReference type="PANTHER" id="PTHR47432">
    <property type="entry name" value="CELL WALL ASSEMBLY REGULATOR SMI1"/>
    <property type="match status" value="1"/>
</dbReference>
<dbReference type="InterPro" id="IPR051873">
    <property type="entry name" value="KNR4/SMI1_regulator"/>
</dbReference>
<dbReference type="SMART" id="SM00860">
    <property type="entry name" value="SMI1_KNR4"/>
    <property type="match status" value="1"/>
</dbReference>
<evidence type="ECO:0000313" key="3">
    <source>
        <dbReference type="Proteomes" id="UP000279962"/>
    </source>
</evidence>
<name>A0A3G2T8M8_9GAMM</name>
<sequence>MQQLWQRLETILKDSHPSLLADLAPPATDSEIADLENQIGAKLPDDFIACLKIHNGQHGKADGLFDGSEFLSISRILQEWSTLKSVLDSGIFDELGIDEDASNNGIKSSMWNLKWIPFISYGNGDNWCLDLDPAEDGEFGQIFQYWHEDCETTKEANNFTEWFSNFIDQLK</sequence>
<accession>A0A3G2T8M8</accession>
<gene>
    <name evidence="2" type="ORF">CDG68_21425</name>
</gene>
<evidence type="ECO:0000313" key="2">
    <source>
        <dbReference type="EMBL" id="AYO56036.1"/>
    </source>
</evidence>
<dbReference type="AlphaFoldDB" id="A0A3G2T8M8"/>
<dbReference type="SUPFAM" id="SSF160631">
    <property type="entry name" value="SMI1/KNR4-like"/>
    <property type="match status" value="1"/>
</dbReference>
<dbReference type="EMBL" id="CP033133">
    <property type="protein sequence ID" value="AYO56036.1"/>
    <property type="molecule type" value="Genomic_DNA"/>
</dbReference>
<dbReference type="InterPro" id="IPR037883">
    <property type="entry name" value="Knr4/Smi1-like_sf"/>
</dbReference>
<dbReference type="Pfam" id="PF09346">
    <property type="entry name" value="SMI1_KNR4"/>
    <property type="match status" value="1"/>
</dbReference>
<dbReference type="PANTHER" id="PTHR47432:SF1">
    <property type="entry name" value="CELL WALL ASSEMBLY REGULATOR SMI1"/>
    <property type="match status" value="1"/>
</dbReference>
<feature type="domain" description="Knr4/Smi1-like" evidence="1">
    <location>
        <begin position="26"/>
        <end position="165"/>
    </location>
</feature>
<dbReference type="Gene3D" id="3.40.1580.10">
    <property type="entry name" value="SMI1/KNR4-like"/>
    <property type="match status" value="1"/>
</dbReference>
<dbReference type="RefSeq" id="WP_087552606.1">
    <property type="nucleotide sequence ID" value="NZ_CP033133.1"/>
</dbReference>
<protein>
    <submittedName>
        <fullName evidence="2">Molybdenum cofactor biosynthesis protein MoeA</fullName>
    </submittedName>
</protein>
<organism evidence="2 3">
    <name type="scientific">Acinetobacter wuhouensis</name>
    <dbReference type="NCBI Taxonomy" id="1879050"/>
    <lineage>
        <taxon>Bacteria</taxon>
        <taxon>Pseudomonadati</taxon>
        <taxon>Pseudomonadota</taxon>
        <taxon>Gammaproteobacteria</taxon>
        <taxon>Moraxellales</taxon>
        <taxon>Moraxellaceae</taxon>
        <taxon>Acinetobacter</taxon>
    </lineage>
</organism>